<protein>
    <submittedName>
        <fullName evidence="3">RHS repeat-associated core domain-containing protein</fullName>
    </submittedName>
</protein>
<gene>
    <name evidence="3" type="ORF">I7412_33850</name>
</gene>
<evidence type="ECO:0000313" key="3">
    <source>
        <dbReference type="EMBL" id="MBL7632053.1"/>
    </source>
</evidence>
<proteinExistence type="predicted"/>
<feature type="non-terminal residue" evidence="3">
    <location>
        <position position="141"/>
    </location>
</feature>
<sequence>MAAFTIDGTALTDDRAYDPFGAPVVAGDPNLRIGYQGSWTDPDTGLVNAQARWYNPATATFLSRDTADLPWTGAPADNRYTYAAANPVTYTDPTGFRVSPDAEMRQSVAEANRKYGRTDMKCNAIGQCAPGKAPAIVRGKP</sequence>
<evidence type="ECO:0000256" key="1">
    <source>
        <dbReference type="ARBA" id="ARBA00022737"/>
    </source>
</evidence>
<dbReference type="Pfam" id="PF25023">
    <property type="entry name" value="TEN_YD-shell"/>
    <property type="match status" value="1"/>
</dbReference>
<dbReference type="RefSeq" id="WP_203003643.1">
    <property type="nucleotide sequence ID" value="NZ_JADWYU010000123.1"/>
</dbReference>
<dbReference type="EMBL" id="JAEACQ010000294">
    <property type="protein sequence ID" value="MBL7632053.1"/>
    <property type="molecule type" value="Genomic_DNA"/>
</dbReference>
<dbReference type="NCBIfam" id="TIGR03696">
    <property type="entry name" value="Rhs_assc_core"/>
    <property type="match status" value="1"/>
</dbReference>
<feature type="domain" description="Teneurin-like YD-shell" evidence="2">
    <location>
        <begin position="15"/>
        <end position="88"/>
    </location>
</feature>
<keyword evidence="4" id="KW-1185">Reference proteome</keyword>
<organism evidence="3 4">
    <name type="scientific">Frankia nepalensis</name>
    <dbReference type="NCBI Taxonomy" id="1836974"/>
    <lineage>
        <taxon>Bacteria</taxon>
        <taxon>Bacillati</taxon>
        <taxon>Actinomycetota</taxon>
        <taxon>Actinomycetes</taxon>
        <taxon>Frankiales</taxon>
        <taxon>Frankiaceae</taxon>
        <taxon>Frankia</taxon>
    </lineage>
</organism>
<dbReference type="Proteomes" id="UP000604475">
    <property type="component" value="Unassembled WGS sequence"/>
</dbReference>
<keyword evidence="1" id="KW-0677">Repeat</keyword>
<comment type="caution">
    <text evidence="3">The sequence shown here is derived from an EMBL/GenBank/DDBJ whole genome shotgun (WGS) entry which is preliminary data.</text>
</comment>
<accession>A0A937USF1</accession>
<dbReference type="InterPro" id="IPR022385">
    <property type="entry name" value="Rhs_assc_core"/>
</dbReference>
<dbReference type="Gene3D" id="2.180.10.10">
    <property type="entry name" value="RHS repeat-associated core"/>
    <property type="match status" value="1"/>
</dbReference>
<name>A0A937USF1_9ACTN</name>
<evidence type="ECO:0000259" key="2">
    <source>
        <dbReference type="Pfam" id="PF25023"/>
    </source>
</evidence>
<evidence type="ECO:0000313" key="4">
    <source>
        <dbReference type="Proteomes" id="UP000604475"/>
    </source>
</evidence>
<reference evidence="3" key="1">
    <citation type="submission" date="2020-12" db="EMBL/GenBank/DDBJ databases">
        <title>Genomic characterization of non-nitrogen-fixing Frankia strains.</title>
        <authorList>
            <person name="Carlos-Shanley C."/>
            <person name="Guerra T."/>
            <person name="Hahn D."/>
        </authorList>
    </citation>
    <scope>NUCLEOTIDE SEQUENCE</scope>
    <source>
        <strain evidence="3">CN6</strain>
    </source>
</reference>
<dbReference type="InterPro" id="IPR056823">
    <property type="entry name" value="TEN-like_YD-shell"/>
</dbReference>
<dbReference type="AlphaFoldDB" id="A0A937USF1"/>